<organism evidence="1 2">
    <name type="scientific">Megaselia scalaris</name>
    <name type="common">Humpbacked fly</name>
    <name type="synonym">Phora scalaris</name>
    <dbReference type="NCBI Taxonomy" id="36166"/>
    <lineage>
        <taxon>Eukaryota</taxon>
        <taxon>Metazoa</taxon>
        <taxon>Ecdysozoa</taxon>
        <taxon>Arthropoda</taxon>
        <taxon>Hexapoda</taxon>
        <taxon>Insecta</taxon>
        <taxon>Pterygota</taxon>
        <taxon>Neoptera</taxon>
        <taxon>Endopterygota</taxon>
        <taxon>Diptera</taxon>
        <taxon>Brachycera</taxon>
        <taxon>Muscomorpha</taxon>
        <taxon>Platypezoidea</taxon>
        <taxon>Phoridae</taxon>
        <taxon>Megaseliini</taxon>
        <taxon>Megaselia</taxon>
    </lineage>
</organism>
<keyword evidence="2" id="KW-1185">Reference proteome</keyword>
<name>T1GWP4_MEGSC</name>
<dbReference type="HOGENOM" id="CLU_2545207_0_0_1"/>
<dbReference type="EMBL" id="CAQQ02122223">
    <property type="status" value="NOT_ANNOTATED_CDS"/>
    <property type="molecule type" value="Genomic_DNA"/>
</dbReference>
<evidence type="ECO:0000313" key="2">
    <source>
        <dbReference type="Proteomes" id="UP000015102"/>
    </source>
</evidence>
<dbReference type="Proteomes" id="UP000015102">
    <property type="component" value="Unassembled WGS sequence"/>
</dbReference>
<dbReference type="EMBL" id="CAQQ02122227">
    <property type="status" value="NOT_ANNOTATED_CDS"/>
    <property type="molecule type" value="Genomic_DNA"/>
</dbReference>
<evidence type="ECO:0000313" key="1">
    <source>
        <dbReference type="EnsemblMetazoa" id="MESCA008222-PA"/>
    </source>
</evidence>
<sequence>MFYYQFLNGSSLELVEFKKDENDIEGAFNNVSTTAITSALQSIGVSTPMNALRTRLDKQLWSGYPDKTELLKKETNQKQIMIN</sequence>
<proteinExistence type="predicted"/>
<dbReference type="EMBL" id="CAQQ02122224">
    <property type="status" value="NOT_ANNOTATED_CDS"/>
    <property type="molecule type" value="Genomic_DNA"/>
</dbReference>
<reference evidence="2" key="1">
    <citation type="submission" date="2013-02" db="EMBL/GenBank/DDBJ databases">
        <authorList>
            <person name="Hughes D."/>
        </authorList>
    </citation>
    <scope>NUCLEOTIDE SEQUENCE</scope>
    <source>
        <strain>Durham</strain>
        <strain evidence="2">NC isolate 2 -- Noor lab</strain>
    </source>
</reference>
<dbReference type="AlphaFoldDB" id="T1GWP4"/>
<accession>T1GWP4</accession>
<reference evidence="1" key="2">
    <citation type="submission" date="2015-06" db="UniProtKB">
        <authorList>
            <consortium name="EnsemblMetazoa"/>
        </authorList>
    </citation>
    <scope>IDENTIFICATION</scope>
</reference>
<dbReference type="EMBL" id="CAQQ02122226">
    <property type="status" value="NOT_ANNOTATED_CDS"/>
    <property type="molecule type" value="Genomic_DNA"/>
</dbReference>
<dbReference type="EMBL" id="CAQQ02122225">
    <property type="status" value="NOT_ANNOTATED_CDS"/>
    <property type="molecule type" value="Genomic_DNA"/>
</dbReference>
<dbReference type="EnsemblMetazoa" id="MESCA008222-RA">
    <property type="protein sequence ID" value="MESCA008222-PA"/>
    <property type="gene ID" value="MESCA008222"/>
</dbReference>
<protein>
    <submittedName>
        <fullName evidence="1">Uncharacterized protein</fullName>
    </submittedName>
</protein>